<dbReference type="InterPro" id="IPR005190">
    <property type="entry name" value="GlnE_rpt_dom"/>
</dbReference>
<dbReference type="GO" id="GO:0008882">
    <property type="term" value="F:[glutamate-ammonia-ligase] adenylyltransferase activity"/>
    <property type="evidence" value="ECO:0007669"/>
    <property type="project" value="UniProtKB-UniRule"/>
</dbReference>
<evidence type="ECO:0000313" key="11">
    <source>
        <dbReference type="Proteomes" id="UP000198862"/>
    </source>
</evidence>
<dbReference type="PANTHER" id="PTHR30621">
    <property type="entry name" value="GLUTAMINE SYNTHETASE ADENYLYLTRANSFERASE"/>
    <property type="match status" value="1"/>
</dbReference>
<dbReference type="GO" id="GO:0000287">
    <property type="term" value="F:magnesium ion binding"/>
    <property type="evidence" value="ECO:0007669"/>
    <property type="project" value="UniProtKB-UniRule"/>
</dbReference>
<dbReference type="GO" id="GO:0016874">
    <property type="term" value="F:ligase activity"/>
    <property type="evidence" value="ECO:0007669"/>
    <property type="project" value="UniProtKB-KW"/>
</dbReference>
<dbReference type="FunFam" id="1.20.120.330:FF:000005">
    <property type="entry name" value="Bifunctional glutamine synthetase adenylyltransferase/adenylyl-removing enzyme"/>
    <property type="match status" value="1"/>
</dbReference>
<feature type="domain" description="PII-uridylyltransferase/Glutamine-synthetase adenylyltransferase" evidence="9">
    <location>
        <begin position="309"/>
        <end position="420"/>
    </location>
</feature>
<dbReference type="EC" id="2.7.7.89" evidence="7"/>
<keyword evidence="6 7" id="KW-0511">Multifunctional enzyme</keyword>
<dbReference type="PANTHER" id="PTHR30621:SF0">
    <property type="entry name" value="BIFUNCTIONAL GLUTAMINE SYNTHETASE ADENYLYLTRANSFERASE_ADENYLYL-REMOVING ENZYME"/>
    <property type="match status" value="1"/>
</dbReference>
<dbReference type="Pfam" id="PF03710">
    <property type="entry name" value="GlnE"/>
    <property type="match status" value="2"/>
</dbReference>
<keyword evidence="3 7" id="KW-0547">Nucleotide-binding</keyword>
<evidence type="ECO:0000256" key="2">
    <source>
        <dbReference type="ARBA" id="ARBA00022695"/>
    </source>
</evidence>
<dbReference type="HAMAP" id="MF_00802">
    <property type="entry name" value="GlnE"/>
    <property type="match status" value="1"/>
</dbReference>
<keyword evidence="1 7" id="KW-0808">Transferase</keyword>
<protein>
    <recommendedName>
        <fullName evidence="7">Bifunctional glutamine synthetase adenylyltransferase/adenylyl-removing enzyme</fullName>
    </recommendedName>
    <alternativeName>
        <fullName evidence="7">ATP:glutamine synthetase adenylyltransferase</fullName>
    </alternativeName>
    <alternativeName>
        <fullName evidence="7">ATase</fullName>
    </alternativeName>
    <domain>
        <recommendedName>
            <fullName evidence="7">Glutamine synthetase adenylyl-L-tyrosine phosphorylase</fullName>
            <ecNumber evidence="7">2.7.7.89</ecNumber>
        </recommendedName>
        <alternativeName>
            <fullName evidence="7">Adenylyl removase</fullName>
            <shortName evidence="7">AR</shortName>
            <shortName evidence="7">AT-N</shortName>
        </alternativeName>
    </domain>
    <domain>
        <recommendedName>
            <fullName evidence="7">Glutamine synthetase adenylyl transferase</fullName>
            <ecNumber evidence="7">2.7.7.42</ecNumber>
        </recommendedName>
        <alternativeName>
            <fullName evidence="7">Adenylyl transferase</fullName>
            <shortName evidence="7">AT</shortName>
            <shortName evidence="7">AT-C</shortName>
        </alternativeName>
    </domain>
</protein>
<dbReference type="EC" id="2.7.7.42" evidence="7"/>
<comment type="similarity">
    <text evidence="7">Belongs to the GlnE family.</text>
</comment>
<evidence type="ECO:0000256" key="3">
    <source>
        <dbReference type="ARBA" id="ARBA00022741"/>
    </source>
</evidence>
<keyword evidence="4 7" id="KW-0067">ATP-binding</keyword>
<dbReference type="NCBIfam" id="NF008292">
    <property type="entry name" value="PRK11072.1"/>
    <property type="match status" value="1"/>
</dbReference>
<keyword evidence="11" id="KW-1185">Reference proteome</keyword>
<dbReference type="GO" id="GO:0005829">
    <property type="term" value="C:cytosol"/>
    <property type="evidence" value="ECO:0007669"/>
    <property type="project" value="TreeGrafter"/>
</dbReference>
<dbReference type="STRING" id="1123010.SAMN02745724_00207"/>
<dbReference type="GO" id="GO:0000820">
    <property type="term" value="P:regulation of glutamine family amino acid metabolic process"/>
    <property type="evidence" value="ECO:0007669"/>
    <property type="project" value="UniProtKB-UniRule"/>
</dbReference>
<dbReference type="Proteomes" id="UP000198862">
    <property type="component" value="Unassembled WGS sequence"/>
</dbReference>
<dbReference type="EMBL" id="FOLO01000001">
    <property type="protein sequence ID" value="SFB81893.1"/>
    <property type="molecule type" value="Genomic_DNA"/>
</dbReference>
<gene>
    <name evidence="7" type="primary">glnE</name>
    <name evidence="10" type="ORF">SAMN02745724_00207</name>
</gene>
<feature type="domain" description="PII-uridylyltransferase/Glutamine-synthetase adenylyltransferase" evidence="9">
    <location>
        <begin position="835"/>
        <end position="934"/>
    </location>
</feature>
<dbReference type="Gene3D" id="1.20.120.1510">
    <property type="match status" value="1"/>
</dbReference>
<comment type="cofactor">
    <cofactor evidence="7">
        <name>Mg(2+)</name>
        <dbReference type="ChEBI" id="CHEBI:18420"/>
    </cofactor>
</comment>
<dbReference type="GO" id="GO:0047388">
    <property type="term" value="F:[glutamine synthetase]-adenylyl-L-tyrosine phosphorylase activity"/>
    <property type="evidence" value="ECO:0007669"/>
    <property type="project" value="UniProtKB-EC"/>
</dbReference>
<evidence type="ECO:0000259" key="8">
    <source>
        <dbReference type="Pfam" id="PF03710"/>
    </source>
</evidence>
<feature type="domain" description="Glutamate-ammonia ligase adenylyltransferase repeated" evidence="8">
    <location>
        <begin position="38"/>
        <end position="268"/>
    </location>
</feature>
<proteinExistence type="inferred from homology"/>
<dbReference type="SUPFAM" id="SSF81301">
    <property type="entry name" value="Nucleotidyltransferase"/>
    <property type="match status" value="2"/>
</dbReference>
<feature type="region of interest" description="Adenylyl transferase" evidence="7">
    <location>
        <begin position="452"/>
        <end position="955"/>
    </location>
</feature>
<dbReference type="GO" id="GO:0005524">
    <property type="term" value="F:ATP binding"/>
    <property type="evidence" value="ECO:0007669"/>
    <property type="project" value="UniProtKB-UniRule"/>
</dbReference>
<keyword evidence="5 7" id="KW-0460">Magnesium</keyword>
<dbReference type="Gene3D" id="1.20.120.330">
    <property type="entry name" value="Nucleotidyltransferases domain 2"/>
    <property type="match status" value="2"/>
</dbReference>
<keyword evidence="2 7" id="KW-0548">Nucleotidyltransferase</keyword>
<organism evidence="10 11">
    <name type="scientific">Pseudoalteromonas denitrificans DSM 6059</name>
    <dbReference type="NCBI Taxonomy" id="1123010"/>
    <lineage>
        <taxon>Bacteria</taxon>
        <taxon>Pseudomonadati</taxon>
        <taxon>Pseudomonadota</taxon>
        <taxon>Gammaproteobacteria</taxon>
        <taxon>Alteromonadales</taxon>
        <taxon>Pseudoalteromonadaceae</taxon>
        <taxon>Pseudoalteromonas</taxon>
    </lineage>
</organism>
<evidence type="ECO:0000256" key="6">
    <source>
        <dbReference type="ARBA" id="ARBA00023268"/>
    </source>
</evidence>
<dbReference type="InterPro" id="IPR043519">
    <property type="entry name" value="NT_sf"/>
</dbReference>
<dbReference type="FunFam" id="3.30.460.10:FF:000009">
    <property type="entry name" value="Bifunctional glutamine synthetase adenylyltransferase/adenylyl-removing enzyme"/>
    <property type="match status" value="1"/>
</dbReference>
<evidence type="ECO:0000256" key="7">
    <source>
        <dbReference type="HAMAP-Rule" id="MF_00802"/>
    </source>
</evidence>
<dbReference type="AlphaFoldDB" id="A0A1I1EAA9"/>
<reference evidence="10 11" key="1">
    <citation type="submission" date="2016-10" db="EMBL/GenBank/DDBJ databases">
        <authorList>
            <person name="de Groot N.N."/>
        </authorList>
    </citation>
    <scope>NUCLEOTIDE SEQUENCE [LARGE SCALE GENOMIC DNA]</scope>
    <source>
        <strain evidence="10 11">DSM 6059</strain>
    </source>
</reference>
<accession>A0A1I1EAA9</accession>
<evidence type="ECO:0000259" key="9">
    <source>
        <dbReference type="Pfam" id="PF08335"/>
    </source>
</evidence>
<dbReference type="InterPro" id="IPR023057">
    <property type="entry name" value="GlnE"/>
</dbReference>
<feature type="domain" description="Glutamate-ammonia ligase adenylyltransferase repeated" evidence="8">
    <location>
        <begin position="563"/>
        <end position="814"/>
    </location>
</feature>
<comment type="function">
    <text evidence="7">Involved in the regulation of glutamine synthetase GlnA, a key enzyme in the process to assimilate ammonia. When cellular nitrogen levels are high, the C-terminal adenylyl transferase (AT) inactivates GlnA by covalent transfer of an adenylyl group from ATP to specific tyrosine residue of GlnA, thus reducing its activity. Conversely, when nitrogen levels are low, the N-terminal adenylyl removase (AR) activates GlnA by removing the adenylyl group by phosphorolysis, increasing its activity. The regulatory region of GlnE binds the signal transduction protein PII (GlnB) which indicates the nitrogen status of the cell.</text>
</comment>
<comment type="catalytic activity">
    <reaction evidence="7">
        <text>[glutamine synthetase]-L-tyrosine + ATP = [glutamine synthetase]-O(4)-(5'-adenylyl)-L-tyrosine + diphosphate</text>
        <dbReference type="Rhea" id="RHEA:18589"/>
        <dbReference type="Rhea" id="RHEA-COMP:10660"/>
        <dbReference type="Rhea" id="RHEA-COMP:10661"/>
        <dbReference type="ChEBI" id="CHEBI:30616"/>
        <dbReference type="ChEBI" id="CHEBI:33019"/>
        <dbReference type="ChEBI" id="CHEBI:46858"/>
        <dbReference type="ChEBI" id="CHEBI:83624"/>
        <dbReference type="EC" id="2.7.7.42"/>
    </reaction>
</comment>
<sequence length="955" mass="110017">MSINLSESLYQLGLKRFVEIYPNQVNDKIDDSAKNLPILQLLALSDFAYKTLVKTPELKTWLLDTQEIKKIDILPVLTDDQMLNETDQTCFKLLREYRSRYWLKVAFLDLVLKKPIEDSIHYISKLSDALIYSAYLWAYQQVSKINGKPLNEAGEAMPMLILGMGKLGGFELNYSSDIDLIFSYPEHCETQGGRRCIEAQVFFTKVSQKLISALNQVTPDGQVFRVDMRLRPFGDSGPLVLSFSAMEDYYQEQGRDWERYAMLKGRLLKCPIKKMLPDFETAYRTEFYALLRPFVYRRYIDFSVIESLRKMKSMIAQEVRRKGLKGNIKLGAGGIREVEFVVQAFQMIRGGRDVNLQTQSLLKALEHLVELGALEDKNAQNLKQGYLYLRKIEQYLQIFDNEQTQTLPIDEINQQRLTFLLAKPDYKAVIGEVSSVMSDIHCEFDLMVGAEKEVLDDDLALYEDLWINADFSSLNNDGFSDEEQVLWQSELTEFKQQLIKIKIGGRGRDTLDKLMPRILEQLILAGANQHIGVNIFSLINKVILKVASRTAYLELLFENQGTLKQLVSLCSHSKWIGEQLARYPILLDELIDPAVLYQPLELDAYKDEIRQYFLRIDSDDLEQQMEALRQFKQAYQLRIAAADATGVLDIMNVSNHLTALSEAIVEQSVLLAWQQMIERFGYPQDATDEDKGFAVIAYGKAGGIELGYGSDLDLVFLHNCLGNSSTNGAKQIDSRQFYLKLAQRLMHLFNTRTASGILYELDTRLRPEGTSGLLAINIETFAEYQLKEAWTWEHQALVRARMIFGQSDLESRFHDIRKQILSLPRNKNELQMEVAKMREKMRKHLAKGNNEFFDLKQDKGGMADIEFIAQFLVLANSHNQEKMMFYPDNIRIFKTAGKIGLISVEKGEQLIKAYCDYRDQYHLLSLRQQDKLVSKANIEQHKYNVYQAWQEIIGF</sequence>
<dbReference type="Pfam" id="PF08335">
    <property type="entry name" value="GlnD_UR_UTase"/>
    <property type="match status" value="2"/>
</dbReference>
<dbReference type="OrthoDB" id="9759366at2"/>
<evidence type="ECO:0000256" key="4">
    <source>
        <dbReference type="ARBA" id="ARBA00022840"/>
    </source>
</evidence>
<evidence type="ECO:0000313" key="10">
    <source>
        <dbReference type="EMBL" id="SFB81893.1"/>
    </source>
</evidence>
<feature type="region of interest" description="Adenylyl removase" evidence="7">
    <location>
        <begin position="1"/>
        <end position="452"/>
    </location>
</feature>
<comment type="catalytic activity">
    <reaction evidence="7">
        <text>[glutamine synthetase]-O(4)-(5'-adenylyl)-L-tyrosine + phosphate = [glutamine synthetase]-L-tyrosine + ADP</text>
        <dbReference type="Rhea" id="RHEA:43716"/>
        <dbReference type="Rhea" id="RHEA-COMP:10660"/>
        <dbReference type="Rhea" id="RHEA-COMP:10661"/>
        <dbReference type="ChEBI" id="CHEBI:43474"/>
        <dbReference type="ChEBI" id="CHEBI:46858"/>
        <dbReference type="ChEBI" id="CHEBI:83624"/>
        <dbReference type="ChEBI" id="CHEBI:456216"/>
        <dbReference type="EC" id="2.7.7.89"/>
    </reaction>
</comment>
<dbReference type="Gene3D" id="3.30.460.10">
    <property type="entry name" value="Beta Polymerase, domain 2"/>
    <property type="match status" value="2"/>
</dbReference>
<dbReference type="InterPro" id="IPR013546">
    <property type="entry name" value="PII_UdlTrfase/GS_AdlTrfase"/>
</dbReference>
<keyword evidence="10" id="KW-0436">Ligase</keyword>
<dbReference type="RefSeq" id="WP_091978949.1">
    <property type="nucleotide sequence ID" value="NZ_FOLO01000001.1"/>
</dbReference>
<dbReference type="CDD" id="cd05401">
    <property type="entry name" value="NT_GlnE_GlnD_like"/>
    <property type="match status" value="2"/>
</dbReference>
<name>A0A1I1EAA9_9GAMM</name>
<evidence type="ECO:0000256" key="1">
    <source>
        <dbReference type="ARBA" id="ARBA00022679"/>
    </source>
</evidence>
<evidence type="ECO:0000256" key="5">
    <source>
        <dbReference type="ARBA" id="ARBA00022842"/>
    </source>
</evidence>
<dbReference type="SUPFAM" id="SSF81593">
    <property type="entry name" value="Nucleotidyltransferase substrate binding subunit/domain"/>
    <property type="match status" value="2"/>
</dbReference>